<organism evidence="2 3">
    <name type="scientific">Methylobacillus rhizosphaerae</name>
    <dbReference type="NCBI Taxonomy" id="551994"/>
    <lineage>
        <taxon>Bacteria</taxon>
        <taxon>Pseudomonadati</taxon>
        <taxon>Pseudomonadota</taxon>
        <taxon>Betaproteobacteria</taxon>
        <taxon>Nitrosomonadales</taxon>
        <taxon>Methylophilaceae</taxon>
        <taxon>Methylobacillus</taxon>
    </lineage>
</organism>
<evidence type="ECO:0000256" key="1">
    <source>
        <dbReference type="SAM" id="MobiDB-lite"/>
    </source>
</evidence>
<sequence>MAPVPGQTRDGNTMSKEFFLGRGSGEYPSKDPDRRQDSDTPHRRVGYTLKGYTSNLFLSLFDQQEIFNSLDYYATSLDSDSTDYNFFSEVRLILVKNLNRLSKALQDFEVSEIAKLGMLDAGRAAFYEYRMSYQRKIVTDIQDRLMAIGRLSQLTGQVDIIKVLLLQAWVIDIQLKTNTLELLAEKGKKFSSSSGKGLDALGNILLNLMQQHGKDTGKKQILKLLEDMADTSSEQAVIREVDYENKLVYWSRFTPTAFDTIGNRLSKYKKKYF</sequence>
<reference evidence="3" key="1">
    <citation type="submission" date="2017-06" db="EMBL/GenBank/DDBJ databases">
        <authorList>
            <person name="Varghese N."/>
            <person name="Submissions S."/>
        </authorList>
    </citation>
    <scope>NUCLEOTIDE SEQUENCE [LARGE SCALE GENOMIC DNA]</scope>
    <source>
        <strain evidence="3">Ca-68</strain>
    </source>
</reference>
<proteinExistence type="predicted"/>
<name>A0A238YSQ0_9PROT</name>
<feature type="region of interest" description="Disordered" evidence="1">
    <location>
        <begin position="1"/>
        <end position="44"/>
    </location>
</feature>
<dbReference type="AlphaFoldDB" id="A0A238YSQ0"/>
<protein>
    <submittedName>
        <fullName evidence="2">Uncharacterized protein</fullName>
    </submittedName>
</protein>
<evidence type="ECO:0000313" key="3">
    <source>
        <dbReference type="Proteomes" id="UP000198305"/>
    </source>
</evidence>
<dbReference type="Proteomes" id="UP000198305">
    <property type="component" value="Unassembled WGS sequence"/>
</dbReference>
<gene>
    <name evidence="2" type="ORF">SAMN05192560_0806</name>
</gene>
<keyword evidence="3" id="KW-1185">Reference proteome</keyword>
<accession>A0A238YSQ0</accession>
<feature type="compositionally biased region" description="Basic and acidic residues" evidence="1">
    <location>
        <begin position="28"/>
        <end position="42"/>
    </location>
</feature>
<dbReference type="EMBL" id="FZOA01000003">
    <property type="protein sequence ID" value="SNR74080.1"/>
    <property type="molecule type" value="Genomic_DNA"/>
</dbReference>
<evidence type="ECO:0000313" key="2">
    <source>
        <dbReference type="EMBL" id="SNR74080.1"/>
    </source>
</evidence>